<dbReference type="GO" id="GO:0000725">
    <property type="term" value="P:recombinational repair"/>
    <property type="evidence" value="ECO:0007669"/>
    <property type="project" value="TreeGrafter"/>
</dbReference>
<dbReference type="InterPro" id="IPR027417">
    <property type="entry name" value="P-loop_NTPase"/>
</dbReference>
<dbReference type="EMBL" id="JXKD01000024">
    <property type="protein sequence ID" value="OJG08937.1"/>
    <property type="molecule type" value="Genomic_DNA"/>
</dbReference>
<sequence length="448" mass="51339">MKIEIAGAGAGKTTNLAQKIISCYTSEKSKTIYCVSFTNSSVQIITEKLETYFGVIPDNIRISTIHSFLYNEIISPYFYLLYGKQYHDVVNIPLSPNPGYKRCSLKQLEEKGLLHVVSFTEKAKFVVCGKSSEKKAIREKRKKVLKLFLNSFHTLFIDEAQDIDQLFKKILIELDSQGSNIQLIGDPKQDLKGFGTLQDLIELFPNNVDYLANCHRCASVHLKLSNYFISEKERQISPTDKLGSLNYYFESDIDDPNHFIKEQLYDLAYIYQKSGDYSTKKANEKNYLFEELKLFIRKLAQIKGKDVDENQIRLIASKLSVKLQNLVLRNSRSYNEALNQIFGKIEDKSDYAKLKVALEMETSINPDQGILVSSIERVKGLGKSKCLFIVTPALLPYFFKEKVDGKVAACLYVALTRSEFQLDLLFTKDVEKKYSKERIIELMINILD</sequence>
<dbReference type="GO" id="GO:0043138">
    <property type="term" value="F:3'-5' DNA helicase activity"/>
    <property type="evidence" value="ECO:0007669"/>
    <property type="project" value="TreeGrafter"/>
</dbReference>
<dbReference type="InterPro" id="IPR000212">
    <property type="entry name" value="DNA_helicase_UvrD/REP"/>
</dbReference>
<dbReference type="Proteomes" id="UP000182149">
    <property type="component" value="Unassembled WGS sequence"/>
</dbReference>
<protein>
    <submittedName>
        <fullName evidence="1">Uncharacterized protein</fullName>
    </submittedName>
</protein>
<evidence type="ECO:0000313" key="1">
    <source>
        <dbReference type="EMBL" id="OJG08937.1"/>
    </source>
</evidence>
<dbReference type="Pfam" id="PF13245">
    <property type="entry name" value="AAA_19"/>
    <property type="match status" value="1"/>
</dbReference>
<dbReference type="Gene3D" id="3.40.50.300">
    <property type="entry name" value="P-loop containing nucleotide triphosphate hydrolases"/>
    <property type="match status" value="1"/>
</dbReference>
<dbReference type="GO" id="GO:0005829">
    <property type="term" value="C:cytosol"/>
    <property type="evidence" value="ECO:0007669"/>
    <property type="project" value="TreeGrafter"/>
</dbReference>
<dbReference type="GO" id="GO:0003677">
    <property type="term" value="F:DNA binding"/>
    <property type="evidence" value="ECO:0007669"/>
    <property type="project" value="InterPro"/>
</dbReference>
<accession>A0A1L8QN96</accession>
<dbReference type="PANTHER" id="PTHR11070:SF3">
    <property type="entry name" value="DNA 3'-5' HELICASE"/>
    <property type="match status" value="1"/>
</dbReference>
<dbReference type="PANTHER" id="PTHR11070">
    <property type="entry name" value="UVRD / RECB / PCRA DNA HELICASE FAMILY MEMBER"/>
    <property type="match status" value="1"/>
</dbReference>
<dbReference type="RefSeq" id="WP_071875733.1">
    <property type="nucleotide sequence ID" value="NZ_JBHSHF010000010.1"/>
</dbReference>
<dbReference type="SUPFAM" id="SSF52540">
    <property type="entry name" value="P-loop containing nucleoside triphosphate hydrolases"/>
    <property type="match status" value="1"/>
</dbReference>
<keyword evidence="2" id="KW-1185">Reference proteome</keyword>
<comment type="caution">
    <text evidence="1">The sequence shown here is derived from an EMBL/GenBank/DDBJ whole genome shotgun (WGS) entry which is preliminary data.</text>
</comment>
<dbReference type="GO" id="GO:0005524">
    <property type="term" value="F:ATP binding"/>
    <property type="evidence" value="ECO:0007669"/>
    <property type="project" value="InterPro"/>
</dbReference>
<dbReference type="OrthoDB" id="9765670at2"/>
<proteinExistence type="predicted"/>
<organism evidence="1 2">
    <name type="scientific">Enterococcus aquimarinus</name>
    <dbReference type="NCBI Taxonomy" id="328396"/>
    <lineage>
        <taxon>Bacteria</taxon>
        <taxon>Bacillati</taxon>
        <taxon>Bacillota</taxon>
        <taxon>Bacilli</taxon>
        <taxon>Lactobacillales</taxon>
        <taxon>Enterococcaceae</taxon>
        <taxon>Enterococcus</taxon>
    </lineage>
</organism>
<name>A0A1L8QN96_9ENTE</name>
<gene>
    <name evidence="1" type="ORF">RU93_GL001294</name>
</gene>
<dbReference type="AlphaFoldDB" id="A0A1L8QN96"/>
<reference evidence="1 2" key="1">
    <citation type="submission" date="2014-12" db="EMBL/GenBank/DDBJ databases">
        <title>Draft genome sequences of 29 type strains of Enterococci.</title>
        <authorList>
            <person name="Zhong Z."/>
            <person name="Sun Z."/>
            <person name="Liu W."/>
            <person name="Zhang W."/>
            <person name="Zhang H."/>
        </authorList>
    </citation>
    <scope>NUCLEOTIDE SEQUENCE [LARGE SCALE GENOMIC DNA]</scope>
    <source>
        <strain evidence="1 2">DSM 17690</strain>
    </source>
</reference>
<evidence type="ECO:0000313" key="2">
    <source>
        <dbReference type="Proteomes" id="UP000182149"/>
    </source>
</evidence>